<keyword evidence="1" id="KW-0812">Transmembrane</keyword>
<sequence length="71" mass="7415">MGGVVSSIGHGISAVISAIANVFITIVNAITSVIVTICRFIGDVICCRFGSRRRARTGGAHHTGGRRGARY</sequence>
<protein>
    <submittedName>
        <fullName evidence="2">Uncharacterized protein</fullName>
    </submittedName>
</protein>
<keyword evidence="1" id="KW-1133">Transmembrane helix</keyword>
<reference evidence="3" key="2">
    <citation type="submission" date="2015-01" db="EMBL/GenBank/DDBJ databases">
        <title>Evolutionary Origins and Diversification of the Mycorrhizal Mutualists.</title>
        <authorList>
            <consortium name="DOE Joint Genome Institute"/>
            <consortium name="Mycorrhizal Genomics Consortium"/>
            <person name="Kohler A."/>
            <person name="Kuo A."/>
            <person name="Nagy L.G."/>
            <person name="Floudas D."/>
            <person name="Copeland A."/>
            <person name="Barry K.W."/>
            <person name="Cichocki N."/>
            <person name="Veneault-Fourrey C."/>
            <person name="LaButti K."/>
            <person name="Lindquist E.A."/>
            <person name="Lipzen A."/>
            <person name="Lundell T."/>
            <person name="Morin E."/>
            <person name="Murat C."/>
            <person name="Riley R."/>
            <person name="Ohm R."/>
            <person name="Sun H."/>
            <person name="Tunlid A."/>
            <person name="Henrissat B."/>
            <person name="Grigoriev I.V."/>
            <person name="Hibbett D.S."/>
            <person name="Martin F."/>
        </authorList>
    </citation>
    <scope>NUCLEOTIDE SEQUENCE [LARGE SCALE GENOMIC DNA]</scope>
    <source>
        <strain evidence="3">MAFF 305830</strain>
    </source>
</reference>
<name>A0A0C3BIF0_SERVB</name>
<evidence type="ECO:0000313" key="2">
    <source>
        <dbReference type="EMBL" id="KIM31909.1"/>
    </source>
</evidence>
<keyword evidence="1" id="KW-0472">Membrane</keyword>
<gene>
    <name evidence="2" type="ORF">M408DRAFT_327304</name>
</gene>
<dbReference type="EMBL" id="KN824281">
    <property type="protein sequence ID" value="KIM31909.1"/>
    <property type="molecule type" value="Genomic_DNA"/>
</dbReference>
<dbReference type="HOGENOM" id="CLU_186255_0_1_1"/>
<dbReference type="AlphaFoldDB" id="A0A0C3BIF0"/>
<reference evidence="2 3" key="1">
    <citation type="submission" date="2014-04" db="EMBL/GenBank/DDBJ databases">
        <authorList>
            <consortium name="DOE Joint Genome Institute"/>
            <person name="Kuo A."/>
            <person name="Zuccaro A."/>
            <person name="Kohler A."/>
            <person name="Nagy L.G."/>
            <person name="Floudas D."/>
            <person name="Copeland A."/>
            <person name="Barry K.W."/>
            <person name="Cichocki N."/>
            <person name="Veneault-Fourrey C."/>
            <person name="LaButti K."/>
            <person name="Lindquist E.A."/>
            <person name="Lipzen A."/>
            <person name="Lundell T."/>
            <person name="Morin E."/>
            <person name="Murat C."/>
            <person name="Sun H."/>
            <person name="Tunlid A."/>
            <person name="Henrissat B."/>
            <person name="Grigoriev I.V."/>
            <person name="Hibbett D.S."/>
            <person name="Martin F."/>
            <person name="Nordberg H.P."/>
            <person name="Cantor M.N."/>
            <person name="Hua S.X."/>
        </authorList>
    </citation>
    <scope>NUCLEOTIDE SEQUENCE [LARGE SCALE GENOMIC DNA]</scope>
    <source>
        <strain evidence="2 3">MAFF 305830</strain>
    </source>
</reference>
<dbReference type="OrthoDB" id="5230947at2759"/>
<keyword evidence="3" id="KW-1185">Reference proteome</keyword>
<proteinExistence type="predicted"/>
<organism evidence="2 3">
    <name type="scientific">Serendipita vermifera MAFF 305830</name>
    <dbReference type="NCBI Taxonomy" id="933852"/>
    <lineage>
        <taxon>Eukaryota</taxon>
        <taxon>Fungi</taxon>
        <taxon>Dikarya</taxon>
        <taxon>Basidiomycota</taxon>
        <taxon>Agaricomycotina</taxon>
        <taxon>Agaricomycetes</taxon>
        <taxon>Sebacinales</taxon>
        <taxon>Serendipitaceae</taxon>
        <taxon>Serendipita</taxon>
    </lineage>
</organism>
<dbReference type="Proteomes" id="UP000054097">
    <property type="component" value="Unassembled WGS sequence"/>
</dbReference>
<evidence type="ECO:0000256" key="1">
    <source>
        <dbReference type="SAM" id="Phobius"/>
    </source>
</evidence>
<feature type="transmembrane region" description="Helical" evidence="1">
    <location>
        <begin position="12"/>
        <end position="42"/>
    </location>
</feature>
<evidence type="ECO:0000313" key="3">
    <source>
        <dbReference type="Proteomes" id="UP000054097"/>
    </source>
</evidence>
<accession>A0A0C3BIF0</accession>